<protein>
    <submittedName>
        <fullName evidence="1">Uncharacterized protein</fullName>
    </submittedName>
</protein>
<accession>A0ABN8ZLW3</accession>
<organism evidence="1 2">
    <name type="scientific">Rangifer tarandus platyrhynchus</name>
    <name type="common">Svalbard reindeer</name>
    <dbReference type="NCBI Taxonomy" id="3082113"/>
    <lineage>
        <taxon>Eukaryota</taxon>
        <taxon>Metazoa</taxon>
        <taxon>Chordata</taxon>
        <taxon>Craniata</taxon>
        <taxon>Vertebrata</taxon>
        <taxon>Euteleostomi</taxon>
        <taxon>Mammalia</taxon>
        <taxon>Eutheria</taxon>
        <taxon>Laurasiatheria</taxon>
        <taxon>Artiodactyla</taxon>
        <taxon>Ruminantia</taxon>
        <taxon>Pecora</taxon>
        <taxon>Cervidae</taxon>
        <taxon>Odocoileinae</taxon>
        <taxon>Rangifer</taxon>
    </lineage>
</organism>
<proteinExistence type="predicted"/>
<reference evidence="1" key="1">
    <citation type="submission" date="2023-04" db="EMBL/GenBank/DDBJ databases">
        <authorList>
            <consortium name="ELIXIR-Norway"/>
        </authorList>
    </citation>
    <scope>NUCLEOTIDE SEQUENCE [LARGE SCALE GENOMIC DNA]</scope>
</reference>
<dbReference type="Proteomes" id="UP001176941">
    <property type="component" value="Chromosome 4"/>
</dbReference>
<name>A0ABN8ZLW3_RANTA</name>
<sequence length="182" mass="20202">MLFRNTYITITAVKQNKIQKGSSQEKPGRQLCSEMGTRALPKGLVIACFLSWVGRHMSGRFFNFCKQNPFILYRHTSETNALEFLTDFKKNPKKFDTVCKFGSRPVLSRFSRVLTLCDPMDCSPLGSGPWGSPGKNTGLGCHALLQGICLTQNRACVSCISSTLQAESLTPDQCNKANIKIK</sequence>
<evidence type="ECO:0000313" key="1">
    <source>
        <dbReference type="EMBL" id="CAI9174470.1"/>
    </source>
</evidence>
<dbReference type="EMBL" id="OX459940">
    <property type="protein sequence ID" value="CAI9174470.1"/>
    <property type="molecule type" value="Genomic_DNA"/>
</dbReference>
<gene>
    <name evidence="1" type="ORF">MRATA1EN1_LOCUS23432</name>
</gene>
<evidence type="ECO:0000313" key="2">
    <source>
        <dbReference type="Proteomes" id="UP001176941"/>
    </source>
</evidence>
<keyword evidence="2" id="KW-1185">Reference proteome</keyword>